<proteinExistence type="predicted"/>
<feature type="chain" id="PRO_5041296224" evidence="5">
    <location>
        <begin position="21"/>
        <end position="212"/>
    </location>
</feature>
<dbReference type="GO" id="GO:0009279">
    <property type="term" value="C:cell outer membrane"/>
    <property type="evidence" value="ECO:0007669"/>
    <property type="project" value="UniProtKB-SubCell"/>
</dbReference>
<keyword evidence="7" id="KW-0614">Plasmid</keyword>
<dbReference type="InterPro" id="IPR050330">
    <property type="entry name" value="Bact_OuterMem_StrucFunc"/>
</dbReference>
<keyword evidence="5" id="KW-0732">Signal</keyword>
<dbReference type="PROSITE" id="PS51123">
    <property type="entry name" value="OMPA_2"/>
    <property type="match status" value="1"/>
</dbReference>
<dbReference type="PROSITE" id="PS51257">
    <property type="entry name" value="PROKAR_LIPOPROTEIN"/>
    <property type="match status" value="1"/>
</dbReference>
<dbReference type="AlphaFoldDB" id="A0AA47KP57"/>
<dbReference type="EMBL" id="CP114589">
    <property type="protein sequence ID" value="WBA10438.1"/>
    <property type="molecule type" value="Genomic_DNA"/>
</dbReference>
<evidence type="ECO:0000256" key="3">
    <source>
        <dbReference type="ARBA" id="ARBA00023237"/>
    </source>
</evidence>
<dbReference type="InterPro" id="IPR036737">
    <property type="entry name" value="OmpA-like_sf"/>
</dbReference>
<dbReference type="Pfam" id="PF00691">
    <property type="entry name" value="OmpA"/>
    <property type="match status" value="1"/>
</dbReference>
<feature type="signal peptide" evidence="5">
    <location>
        <begin position="1"/>
        <end position="20"/>
    </location>
</feature>
<accession>A0AA47KP57</accession>
<evidence type="ECO:0000256" key="4">
    <source>
        <dbReference type="PROSITE-ProRule" id="PRU00473"/>
    </source>
</evidence>
<dbReference type="CDD" id="cd07185">
    <property type="entry name" value="OmpA_C-like"/>
    <property type="match status" value="1"/>
</dbReference>
<sequence length="212" mass="22512">MGKKYKLTAVAVLTASLALTGCESMSNTQKGAAIGAITGAIAGKSTSNHKDKRAFIGAAIGAIGGAAVGNYMDKQEQAFREELAGSGIQVVREGDNIRLIMPSNITFGLDQDAIAADFYPTLNAVANVMRKYDKTFLSIEGHTDNTGAASYNQRLSERRAMSVKGYLASQSIDSARLYTSGFGETRPLVANNSASNRALNRRVEIQVVPNTQ</sequence>
<geneLocation type="plasmid" evidence="7 8">
    <name>unnamed</name>
</geneLocation>
<evidence type="ECO:0000256" key="2">
    <source>
        <dbReference type="ARBA" id="ARBA00023136"/>
    </source>
</evidence>
<comment type="subcellular location">
    <subcellularLocation>
        <location evidence="1">Cell outer membrane</location>
    </subcellularLocation>
</comment>
<gene>
    <name evidence="7" type="ORF">N8M53_13865</name>
</gene>
<evidence type="ECO:0000256" key="5">
    <source>
        <dbReference type="SAM" id="SignalP"/>
    </source>
</evidence>
<dbReference type="Proteomes" id="UP001164748">
    <property type="component" value="Plasmid unnamed"/>
</dbReference>
<dbReference type="PANTHER" id="PTHR30329">
    <property type="entry name" value="STATOR ELEMENT OF FLAGELLAR MOTOR COMPLEX"/>
    <property type="match status" value="1"/>
</dbReference>
<reference evidence="7" key="1">
    <citation type="submission" date="2022-09" db="EMBL/GenBank/DDBJ databases">
        <authorList>
            <person name="Li Z.-J."/>
        </authorList>
    </citation>
    <scope>NUCLEOTIDE SEQUENCE</scope>
    <source>
        <strain evidence="7">TGB11</strain>
        <plasmid evidence="7">unnamed</plasmid>
    </source>
</reference>
<organism evidence="7 8">
    <name type="scientific">Salinivibrio kushneri</name>
    <dbReference type="NCBI Taxonomy" id="1908198"/>
    <lineage>
        <taxon>Bacteria</taxon>
        <taxon>Pseudomonadati</taxon>
        <taxon>Pseudomonadota</taxon>
        <taxon>Gammaproteobacteria</taxon>
        <taxon>Vibrionales</taxon>
        <taxon>Vibrionaceae</taxon>
        <taxon>Salinivibrio</taxon>
    </lineage>
</organism>
<dbReference type="Gene3D" id="3.30.1330.60">
    <property type="entry name" value="OmpA-like domain"/>
    <property type="match status" value="1"/>
</dbReference>
<evidence type="ECO:0000256" key="1">
    <source>
        <dbReference type="ARBA" id="ARBA00004442"/>
    </source>
</evidence>
<dbReference type="InterPro" id="IPR039567">
    <property type="entry name" value="Gly-zipper"/>
</dbReference>
<keyword evidence="3" id="KW-0998">Cell outer membrane</keyword>
<evidence type="ECO:0000313" key="8">
    <source>
        <dbReference type="Proteomes" id="UP001164748"/>
    </source>
</evidence>
<evidence type="ECO:0000313" key="7">
    <source>
        <dbReference type="EMBL" id="WBA10438.1"/>
    </source>
</evidence>
<feature type="domain" description="OmpA-like" evidence="6">
    <location>
        <begin position="94"/>
        <end position="211"/>
    </location>
</feature>
<dbReference type="PANTHER" id="PTHR30329:SF21">
    <property type="entry name" value="LIPOPROTEIN YIAD-RELATED"/>
    <property type="match status" value="1"/>
</dbReference>
<dbReference type="InterPro" id="IPR006664">
    <property type="entry name" value="OMP_bac"/>
</dbReference>
<name>A0AA47KP57_9GAMM</name>
<dbReference type="SUPFAM" id="SSF103088">
    <property type="entry name" value="OmpA-like"/>
    <property type="match status" value="1"/>
</dbReference>
<dbReference type="RefSeq" id="WP_269580451.1">
    <property type="nucleotide sequence ID" value="NZ_CP114589.1"/>
</dbReference>
<evidence type="ECO:0000259" key="6">
    <source>
        <dbReference type="PROSITE" id="PS51123"/>
    </source>
</evidence>
<dbReference type="PRINTS" id="PR01021">
    <property type="entry name" value="OMPADOMAIN"/>
</dbReference>
<protein>
    <submittedName>
        <fullName evidence="7">OmpA family protein</fullName>
    </submittedName>
</protein>
<keyword evidence="2 4" id="KW-0472">Membrane</keyword>
<dbReference type="PRINTS" id="PR01023">
    <property type="entry name" value="NAFLGMOTY"/>
</dbReference>
<dbReference type="Pfam" id="PF13488">
    <property type="entry name" value="Gly-zipper_Omp"/>
    <property type="match status" value="1"/>
</dbReference>
<dbReference type="InterPro" id="IPR006665">
    <property type="entry name" value="OmpA-like"/>
</dbReference>